<dbReference type="GeneID" id="9824848"/>
<dbReference type="PANTHER" id="PTHR21453">
    <property type="entry name" value="DUF19 DOMAIN-CONTAINING PROTEIN-RELATED-RELATED"/>
    <property type="match status" value="1"/>
</dbReference>
<protein>
    <recommendedName>
        <fullName evidence="1">T20D4.11-like domain-containing protein</fullName>
    </recommendedName>
</protein>
<evidence type="ECO:0000313" key="2">
    <source>
        <dbReference type="EMBL" id="KAF1752383.1"/>
    </source>
</evidence>
<feature type="domain" description="T20D4.11-like" evidence="1">
    <location>
        <begin position="20"/>
        <end position="179"/>
    </location>
</feature>
<dbReference type="Pfam" id="PF01579">
    <property type="entry name" value="DUF19"/>
    <property type="match status" value="1"/>
</dbReference>
<accession>A0A6A5GCJ1</accession>
<reference evidence="2 3" key="1">
    <citation type="submission" date="2019-12" db="EMBL/GenBank/DDBJ databases">
        <title>Chromosome-level assembly of the Caenorhabditis remanei genome.</title>
        <authorList>
            <person name="Teterina A.A."/>
            <person name="Willis J.H."/>
            <person name="Phillips P.C."/>
        </authorList>
    </citation>
    <scope>NUCLEOTIDE SEQUENCE [LARGE SCALE GENOMIC DNA]</scope>
    <source>
        <strain evidence="2 3">PX506</strain>
        <tissue evidence="2">Whole organism</tissue>
    </source>
</reference>
<proteinExistence type="predicted"/>
<dbReference type="EMBL" id="WUAV01000005">
    <property type="protein sequence ID" value="KAF1752383.1"/>
    <property type="molecule type" value="Genomic_DNA"/>
</dbReference>
<dbReference type="Proteomes" id="UP000483820">
    <property type="component" value="Chromosome V"/>
</dbReference>
<dbReference type="PANTHER" id="PTHR21453:SF30">
    <property type="entry name" value="DUF19 DOMAIN-CONTAINING PROTEIN"/>
    <property type="match status" value="1"/>
</dbReference>
<dbReference type="PIRSF" id="PIRSF015697">
    <property type="entry name" value="UCP015697"/>
    <property type="match status" value="1"/>
</dbReference>
<dbReference type="InterPro" id="IPR016638">
    <property type="entry name" value="UPF0376"/>
</dbReference>
<comment type="caution">
    <text evidence="2">The sequence shown here is derived from an EMBL/GenBank/DDBJ whole genome shotgun (WGS) entry which is preliminary data.</text>
</comment>
<organism evidence="2 3">
    <name type="scientific">Caenorhabditis remanei</name>
    <name type="common">Caenorhabditis vulgaris</name>
    <dbReference type="NCBI Taxonomy" id="31234"/>
    <lineage>
        <taxon>Eukaryota</taxon>
        <taxon>Metazoa</taxon>
        <taxon>Ecdysozoa</taxon>
        <taxon>Nematoda</taxon>
        <taxon>Chromadorea</taxon>
        <taxon>Rhabditida</taxon>
        <taxon>Rhabditina</taxon>
        <taxon>Rhabditomorpha</taxon>
        <taxon>Rhabditoidea</taxon>
        <taxon>Rhabditidae</taxon>
        <taxon>Peloderinae</taxon>
        <taxon>Caenorhabditis</taxon>
    </lineage>
</organism>
<name>A0A6A5GCJ1_CAERE</name>
<sequence length="181" mass="20802">MFFLFVFLISFVFGADENVCQNFDRPKAIVCYNTLKEIQSTVKALANQTDETGKINKLCIDFTKCSPLLRCANDTDVDELIDKMLTFCEINEFSDSFDLDECDAKLRAKKSACLKDWNPFPAKVDDLVKMAELQEKACRNFFGAGNCLEKEIKEYCGLEMWEKFKKHYTDLAKMMGKCDIP</sequence>
<gene>
    <name evidence="2" type="ORF">GCK72_018938</name>
</gene>
<dbReference type="AlphaFoldDB" id="A0A6A5GCJ1"/>
<dbReference type="RefSeq" id="XP_003110367.2">
    <property type="nucleotide sequence ID" value="XM_003110319.2"/>
</dbReference>
<dbReference type="CTD" id="9824848"/>
<evidence type="ECO:0000313" key="3">
    <source>
        <dbReference type="Proteomes" id="UP000483820"/>
    </source>
</evidence>
<dbReference type="KEGG" id="crq:GCK72_018938"/>
<evidence type="ECO:0000259" key="1">
    <source>
        <dbReference type="Pfam" id="PF01579"/>
    </source>
</evidence>
<dbReference type="InterPro" id="IPR002542">
    <property type="entry name" value="T20D4.11-like_dom"/>
</dbReference>